<feature type="region of interest" description="Disordered" evidence="1">
    <location>
        <begin position="110"/>
        <end position="136"/>
    </location>
</feature>
<dbReference type="EMBL" id="JADFTS010000004">
    <property type="protein sequence ID" value="KAF9609913.1"/>
    <property type="molecule type" value="Genomic_DNA"/>
</dbReference>
<feature type="compositionally biased region" description="Basic residues" evidence="1">
    <location>
        <begin position="122"/>
        <end position="132"/>
    </location>
</feature>
<evidence type="ECO:0000256" key="1">
    <source>
        <dbReference type="SAM" id="MobiDB-lite"/>
    </source>
</evidence>
<name>A0A835I641_9MAGN</name>
<sequence length="191" mass="21268">MLQMDGGANIPTKNDYLKGTEENNVSFATRSIWCGGRGSLGNKFSGSQNGLDFDPNARVLLMHLVWTKFPKLSQQYWDYEILMAMGKTLGARILKKVRIDEETKKKQIEETTVATNKEGPTKKKRKRSKKNKNKGDKVGESAIVDLAFRKFETLVEETSSVVEANIAVEVGPTPPNDEHLNAVALMPLSLL</sequence>
<reference evidence="2 3" key="1">
    <citation type="submission" date="2020-10" db="EMBL/GenBank/DDBJ databases">
        <title>The Coptis chinensis genome and diversification of protoberbering-type alkaloids.</title>
        <authorList>
            <person name="Wang B."/>
            <person name="Shu S."/>
            <person name="Song C."/>
            <person name="Liu Y."/>
        </authorList>
    </citation>
    <scope>NUCLEOTIDE SEQUENCE [LARGE SCALE GENOMIC DNA]</scope>
    <source>
        <strain evidence="2">HL-2020</strain>
        <tissue evidence="2">Leaf</tissue>
    </source>
</reference>
<evidence type="ECO:0000313" key="3">
    <source>
        <dbReference type="Proteomes" id="UP000631114"/>
    </source>
</evidence>
<protein>
    <submittedName>
        <fullName evidence="2">Uncharacterized protein</fullName>
    </submittedName>
</protein>
<evidence type="ECO:0000313" key="2">
    <source>
        <dbReference type="EMBL" id="KAF9609913.1"/>
    </source>
</evidence>
<dbReference type="OrthoDB" id="1939300at2759"/>
<accession>A0A835I641</accession>
<comment type="caution">
    <text evidence="2">The sequence shown here is derived from an EMBL/GenBank/DDBJ whole genome shotgun (WGS) entry which is preliminary data.</text>
</comment>
<gene>
    <name evidence="2" type="ORF">IFM89_019006</name>
</gene>
<organism evidence="2 3">
    <name type="scientific">Coptis chinensis</name>
    <dbReference type="NCBI Taxonomy" id="261450"/>
    <lineage>
        <taxon>Eukaryota</taxon>
        <taxon>Viridiplantae</taxon>
        <taxon>Streptophyta</taxon>
        <taxon>Embryophyta</taxon>
        <taxon>Tracheophyta</taxon>
        <taxon>Spermatophyta</taxon>
        <taxon>Magnoliopsida</taxon>
        <taxon>Ranunculales</taxon>
        <taxon>Ranunculaceae</taxon>
        <taxon>Coptidoideae</taxon>
        <taxon>Coptis</taxon>
    </lineage>
</organism>
<dbReference type="AlphaFoldDB" id="A0A835I641"/>
<proteinExistence type="predicted"/>
<keyword evidence="3" id="KW-1185">Reference proteome</keyword>
<dbReference type="Proteomes" id="UP000631114">
    <property type="component" value="Unassembled WGS sequence"/>
</dbReference>